<name>A0A4Q0T2L8_9BACT</name>
<dbReference type="Proteomes" id="UP000289437">
    <property type="component" value="Unassembled WGS sequence"/>
</dbReference>
<dbReference type="EMBL" id="RDSM01000002">
    <property type="protein sequence ID" value="RXH55811.1"/>
    <property type="molecule type" value="Genomic_DNA"/>
</dbReference>
<gene>
    <name evidence="1" type="ORF">GRAN_2668</name>
</gene>
<evidence type="ECO:0000313" key="2">
    <source>
        <dbReference type="Proteomes" id="UP000289437"/>
    </source>
</evidence>
<protein>
    <submittedName>
        <fullName evidence="1">Uncharacterized protein</fullName>
    </submittedName>
</protein>
<organism evidence="1 2">
    <name type="scientific">Granulicella sibirica</name>
    <dbReference type="NCBI Taxonomy" id="2479048"/>
    <lineage>
        <taxon>Bacteria</taxon>
        <taxon>Pseudomonadati</taxon>
        <taxon>Acidobacteriota</taxon>
        <taxon>Terriglobia</taxon>
        <taxon>Terriglobales</taxon>
        <taxon>Acidobacteriaceae</taxon>
        <taxon>Granulicella</taxon>
    </lineage>
</organism>
<reference evidence="2" key="2">
    <citation type="submission" date="2019-02" db="EMBL/GenBank/DDBJ databases">
        <title>Granulicella sibirica sp. nov., a psychrotolerant acidobacterium isolated from an organic soil layer in forested tundra, West Siberia.</title>
        <authorList>
            <person name="Oshkin I.Y."/>
            <person name="Kulichevskaya I.S."/>
            <person name="Rijpstra W.I.C."/>
            <person name="Sinninghe Damste J.S."/>
            <person name="Rakitin A.L."/>
            <person name="Ravin N.V."/>
            <person name="Dedysh S.N."/>
        </authorList>
    </citation>
    <scope>NUCLEOTIDE SEQUENCE [LARGE SCALE GENOMIC DNA]</scope>
    <source>
        <strain evidence="2">AF10</strain>
    </source>
</reference>
<keyword evidence="2" id="KW-1185">Reference proteome</keyword>
<proteinExistence type="predicted"/>
<evidence type="ECO:0000313" key="1">
    <source>
        <dbReference type="EMBL" id="RXH55811.1"/>
    </source>
</evidence>
<sequence length="75" mass="9318">MLRSLRFLWFATRGNRLRPWRSAYLRWRFETYTGKRAETVTLGDFWGLFRTEWRQLLHFLRWTSEIQEYAASGRN</sequence>
<comment type="caution">
    <text evidence="1">The sequence shown here is derived from an EMBL/GenBank/DDBJ whole genome shotgun (WGS) entry which is preliminary data.</text>
</comment>
<dbReference type="AlphaFoldDB" id="A0A4Q0T2L8"/>
<reference evidence="1 2" key="1">
    <citation type="submission" date="2018-11" db="EMBL/GenBank/DDBJ databases">
        <authorList>
            <person name="Mardanov A.V."/>
            <person name="Ravin N.V."/>
            <person name="Dedysh S.N."/>
        </authorList>
    </citation>
    <scope>NUCLEOTIDE SEQUENCE [LARGE SCALE GENOMIC DNA]</scope>
    <source>
        <strain evidence="1 2">AF10</strain>
    </source>
</reference>
<accession>A0A4Q0T2L8</accession>